<dbReference type="KEGG" id="shp:Sput200_1528"/>
<evidence type="ECO:0000256" key="1">
    <source>
        <dbReference type="ARBA" id="ARBA00004571"/>
    </source>
</evidence>
<feature type="chain" id="PRO_5003215336" evidence="5">
    <location>
        <begin position="22"/>
        <end position="411"/>
    </location>
</feature>
<proteinExistence type="inferred from homology"/>
<dbReference type="PRINTS" id="PR00183">
    <property type="entry name" value="ECOLIPORIN"/>
</dbReference>
<dbReference type="GO" id="GO:0009279">
    <property type="term" value="C:cell outer membrane"/>
    <property type="evidence" value="ECO:0007669"/>
    <property type="project" value="UniProtKB-SubCell"/>
</dbReference>
<dbReference type="PANTHER" id="PTHR34501">
    <property type="entry name" value="PROTEIN YDDL-RELATED"/>
    <property type="match status" value="1"/>
</dbReference>
<dbReference type="PATRIC" id="fig|399804.5.peg.1567"/>
<comment type="similarity">
    <text evidence="2">Belongs to the Gram-negative porin family.</text>
</comment>
<dbReference type="SUPFAM" id="SSF56935">
    <property type="entry name" value="Porins"/>
    <property type="match status" value="1"/>
</dbReference>
<dbReference type="Gene3D" id="2.40.160.10">
    <property type="entry name" value="Porin"/>
    <property type="match status" value="1"/>
</dbReference>
<dbReference type="InterPro" id="IPR050298">
    <property type="entry name" value="Gram-neg_bact_OMP"/>
</dbReference>
<organism evidence="6 7">
    <name type="scientific">Shewanella putrefaciens (strain 200)</name>
    <dbReference type="NCBI Taxonomy" id="399804"/>
    <lineage>
        <taxon>Bacteria</taxon>
        <taxon>Pseudomonadati</taxon>
        <taxon>Pseudomonadota</taxon>
        <taxon>Gammaproteobacteria</taxon>
        <taxon>Alteromonadales</taxon>
        <taxon>Shewanellaceae</taxon>
        <taxon>Shewanella</taxon>
    </lineage>
</organism>
<protein>
    <submittedName>
        <fullName evidence="6">Porin Gram-negative type</fullName>
    </submittedName>
</protein>
<name>E6XFV8_SHEP2</name>
<dbReference type="GO" id="GO:0015288">
    <property type="term" value="F:porin activity"/>
    <property type="evidence" value="ECO:0007669"/>
    <property type="project" value="InterPro"/>
</dbReference>
<evidence type="ECO:0000313" key="7">
    <source>
        <dbReference type="Proteomes" id="UP000008209"/>
    </source>
</evidence>
<accession>E6XFV8</accession>
<evidence type="ECO:0000313" key="6">
    <source>
        <dbReference type="EMBL" id="ADV53990.1"/>
    </source>
</evidence>
<dbReference type="HOGENOM" id="CLU_058202_1_0_6"/>
<dbReference type="InterPro" id="IPR001897">
    <property type="entry name" value="Porin_gammaproteobac"/>
</dbReference>
<dbReference type="Proteomes" id="UP000008209">
    <property type="component" value="Chromosome"/>
</dbReference>
<keyword evidence="3 5" id="KW-0732">Signal</keyword>
<keyword evidence="4" id="KW-0472">Membrane</keyword>
<dbReference type="OrthoDB" id="784582at2"/>
<dbReference type="Pfam" id="PF00267">
    <property type="entry name" value="Porin_1"/>
    <property type="match status" value="1"/>
</dbReference>
<dbReference type="PANTHER" id="PTHR34501:SF2">
    <property type="entry name" value="OUTER MEMBRANE PORIN F-RELATED"/>
    <property type="match status" value="1"/>
</dbReference>
<evidence type="ECO:0000256" key="2">
    <source>
        <dbReference type="ARBA" id="ARBA00007539"/>
    </source>
</evidence>
<dbReference type="InterPro" id="IPR001702">
    <property type="entry name" value="Porin_Gram-ve"/>
</dbReference>
<sequence precursor="true">MNKTLVATALAAIFLAPSVSAIEIYKDDKNAVEIGGFIDVRVINTQGETEVVNGASRINFGFSRELTNGWNAFAKLEWGVNPVGSSDIVYNNRFESVQDEFFYNRLGYAGLSHDQYGTITIGKQWGAWYDVVYSTNYGFVWDGNTAGVYTFNKDDGAVNGVGRGDKTVQYRNAFGDFSFAVQAQLKNSSFYTCDLRRIDSGEYESEVSQGECAARWESGSVDAQLVEFNYTYGGALTYKVTEMLSVSAGVNRGEFDIDYGNGDQKTAVDLIYGAGITWGNFDNNGLYIAANVNKQENHDTDNIGRLIKDAQGAETLVSYKFDNGLRPFISYNVLDAGKDYVIQPNFNADPNDVFKRQFVVVGLHFVWDPNTVLYVEARKDYSDFTSADKVQEARMSLSEDDGIAIGIRYTL</sequence>
<dbReference type="CDD" id="cd00342">
    <property type="entry name" value="gram_neg_porins"/>
    <property type="match status" value="1"/>
</dbReference>
<dbReference type="GO" id="GO:0034220">
    <property type="term" value="P:monoatomic ion transmembrane transport"/>
    <property type="evidence" value="ECO:0007669"/>
    <property type="project" value="InterPro"/>
</dbReference>
<dbReference type="InterPro" id="IPR033900">
    <property type="entry name" value="Gram_neg_porin_domain"/>
</dbReference>
<evidence type="ECO:0000256" key="4">
    <source>
        <dbReference type="ARBA" id="ARBA00023136"/>
    </source>
</evidence>
<gene>
    <name evidence="6" type="ordered locus">Sput200_1528</name>
</gene>
<reference evidence="6 7" key="1">
    <citation type="submission" date="2011-01" db="EMBL/GenBank/DDBJ databases">
        <title>Complete sequence of Shewanella putrefaciens 200.</title>
        <authorList>
            <consortium name="US DOE Joint Genome Institute"/>
            <person name="Lucas S."/>
            <person name="Copeland A."/>
            <person name="Lapidus A."/>
            <person name="Cheng J.-F."/>
            <person name="Bruce D."/>
            <person name="Goodwin L."/>
            <person name="Pitluck S."/>
            <person name="Munk A.C."/>
            <person name="Detter J.C."/>
            <person name="Han C."/>
            <person name="Tapia R."/>
            <person name="Land M."/>
            <person name="Hauser L."/>
            <person name="Chang Y.-J."/>
            <person name="Jeffries C."/>
            <person name="Kyrpides N."/>
            <person name="Ivanova N."/>
            <person name="Mikhailova N."/>
            <person name="Kolker E."/>
            <person name="Lawrence C."/>
            <person name="McCue L.A."/>
            <person name="DiChristina T."/>
            <person name="Nealson K."/>
            <person name="Fredrickson J.K."/>
            <person name="Woyke T."/>
        </authorList>
    </citation>
    <scope>NUCLEOTIDE SEQUENCE [LARGE SCALE GENOMIC DNA]</scope>
    <source>
        <strain evidence="6 7">200</strain>
    </source>
</reference>
<comment type="subcellular location">
    <subcellularLocation>
        <location evidence="1">Cell outer membrane</location>
        <topology evidence="1">Multi-pass membrane protein</topology>
    </subcellularLocation>
</comment>
<dbReference type="EMBL" id="CP002457">
    <property type="protein sequence ID" value="ADV53990.1"/>
    <property type="molecule type" value="Genomic_DNA"/>
</dbReference>
<dbReference type="AlphaFoldDB" id="E6XFV8"/>
<dbReference type="InterPro" id="IPR023614">
    <property type="entry name" value="Porin_dom_sf"/>
</dbReference>
<feature type="signal peptide" evidence="5">
    <location>
        <begin position="1"/>
        <end position="21"/>
    </location>
</feature>
<evidence type="ECO:0000256" key="5">
    <source>
        <dbReference type="SAM" id="SignalP"/>
    </source>
</evidence>
<evidence type="ECO:0000256" key="3">
    <source>
        <dbReference type="ARBA" id="ARBA00022729"/>
    </source>
</evidence>